<gene>
    <name evidence="5" type="ORF">SAMEA4412677_00346</name>
</gene>
<feature type="domain" description="Type VI secretion system TssR-like second" evidence="2">
    <location>
        <begin position="144"/>
        <end position="228"/>
    </location>
</feature>
<organism evidence="5 6">
    <name type="scientific">Chryseobacterium taklimakanense</name>
    <dbReference type="NCBI Taxonomy" id="536441"/>
    <lineage>
        <taxon>Bacteria</taxon>
        <taxon>Pseudomonadati</taxon>
        <taxon>Bacteroidota</taxon>
        <taxon>Flavobacteriia</taxon>
        <taxon>Flavobacteriales</taxon>
        <taxon>Weeksellaceae</taxon>
        <taxon>Chryseobacterium group</taxon>
        <taxon>Chryseobacterium</taxon>
    </lineage>
</organism>
<dbReference type="SUPFAM" id="SSF53300">
    <property type="entry name" value="vWA-like"/>
    <property type="match status" value="1"/>
</dbReference>
<dbReference type="EMBL" id="LT906465">
    <property type="protein sequence ID" value="SNV34717.1"/>
    <property type="molecule type" value="Genomic_DNA"/>
</dbReference>
<dbReference type="KEGG" id="ctak:4412677_00346"/>
<dbReference type="Pfam" id="PF20782">
    <property type="entry name" value="TssR_VWA"/>
    <property type="match status" value="1"/>
</dbReference>
<dbReference type="InterPro" id="IPR036465">
    <property type="entry name" value="vWFA_dom_sf"/>
</dbReference>
<evidence type="ECO:0000313" key="5">
    <source>
        <dbReference type="EMBL" id="SNV34717.1"/>
    </source>
</evidence>
<dbReference type="Proteomes" id="UP000215196">
    <property type="component" value="Chromosome 1"/>
</dbReference>
<sequence>MKINYKNPILFLGAAYLLTACTVKLPSEKTPKSSYYGVIDKITMNDGYPANQEAWIVISDRHNNTVFMDKGSEKSQKEIKFLEPLLVVKSKPSKGLVKVAEYNADALMKKLPSNSIKTYGWIPANQLLLWTNAVKNSQSGFSIKAAVVPNSSDVLKNSEKYLKNDSVLVFTSPDLSKTTKTKLPVGQLVYIYKHAENAKRYLIGKTPTIKIDSIDKSVYGWVSSNMVAAWGDRTALRVSPDYQYTEENNLAINKTGAADSTAHSYFRLSDSYHRTPVENLIAVSPAELDKENKARFFSNALDYRKNFVYNVAGNSLYFERYKDIINKSKNLNIVFVMDISNENSQNTAMAKSSFQDIQLKLKNIEYYKSMNFGAVLYKNNTCGENVAVSPFTRDFEMVSKFIEERLKYEQCNSYGGQPMQEGLSVAGDLLAPFSDETNIVVLVGSTAGNGYINSAVSSLSAARAKIISYQTISGASDTYNNFVLLSENLVTNTAKNIAELEKERSANQSIVRNRNNYNLQEGEEGIFSLDYPKTSMSQGFVIFPKKGEMNSSALLAKALDSLISQVTYQNRESERTLTSYFKSVVGASKTEFRPDFRGQFPDAPAKIPVETASQLITYENPFLTDGTYDNNFKDYFPAVQKGILLSEEEYDKLRKLYLEIYQQTKPFSPDFSQSNAVNAYLEVLKKNNISTDGFSKSNFRRRSMAYSVAHSTGFDNANEEMLSRYELRGWKRSKVLSQEDVRSYFKQYMVLANRLLDNKNSPKVMIEQNGEIFYWLNEYFMPMINPKESL</sequence>
<accession>A0A239WJT0</accession>
<keyword evidence="6" id="KW-1185">Reference proteome</keyword>
<dbReference type="Pfam" id="PF17643">
    <property type="entry name" value="TssR"/>
    <property type="match status" value="1"/>
</dbReference>
<evidence type="ECO:0000259" key="4">
    <source>
        <dbReference type="Pfam" id="PF20782"/>
    </source>
</evidence>
<dbReference type="PROSITE" id="PS51257">
    <property type="entry name" value="PROKAR_LIPOPROTEIN"/>
    <property type="match status" value="1"/>
</dbReference>
<evidence type="ECO:0000259" key="1">
    <source>
        <dbReference type="Pfam" id="PF17643"/>
    </source>
</evidence>
<evidence type="ECO:0000259" key="3">
    <source>
        <dbReference type="Pfam" id="PF20781"/>
    </source>
</evidence>
<dbReference type="Pfam" id="PF20780">
    <property type="entry name" value="TssR_M"/>
    <property type="match status" value="1"/>
</dbReference>
<dbReference type="Gene3D" id="3.40.50.410">
    <property type="entry name" value="von Willebrand factor, type A domain"/>
    <property type="match status" value="1"/>
</dbReference>
<evidence type="ECO:0008006" key="7">
    <source>
        <dbReference type="Google" id="ProtNLM"/>
    </source>
</evidence>
<protein>
    <recommendedName>
        <fullName evidence="7">VWA domain-containing protein</fullName>
    </recommendedName>
</protein>
<dbReference type="InterPro" id="IPR049358">
    <property type="entry name" value="T6SS_TssR-like_C"/>
</dbReference>
<evidence type="ECO:0000313" key="6">
    <source>
        <dbReference type="Proteomes" id="UP000215196"/>
    </source>
</evidence>
<dbReference type="InterPro" id="IPR049360">
    <property type="entry name" value="T6SS_TssR-like_VWA"/>
</dbReference>
<dbReference type="Pfam" id="PF20781">
    <property type="entry name" value="TssR_C"/>
    <property type="match status" value="1"/>
</dbReference>
<feature type="domain" description="Type VI secretion system TssR-like N-terminal barrel" evidence="1">
    <location>
        <begin position="29"/>
        <end position="129"/>
    </location>
</feature>
<evidence type="ECO:0000259" key="2">
    <source>
        <dbReference type="Pfam" id="PF20780"/>
    </source>
</evidence>
<dbReference type="RefSeq" id="WP_095069810.1">
    <property type="nucleotide sequence ID" value="NZ_LT906465.1"/>
</dbReference>
<dbReference type="InterPro" id="IPR040530">
    <property type="entry name" value="T6SS_TssR-like_N"/>
</dbReference>
<dbReference type="AlphaFoldDB" id="A0A239WJT0"/>
<reference evidence="5 6" key="1">
    <citation type="submission" date="2017-06" db="EMBL/GenBank/DDBJ databases">
        <authorList>
            <consortium name="Pathogen Informatics"/>
        </authorList>
    </citation>
    <scope>NUCLEOTIDE SEQUENCE [LARGE SCALE GENOMIC DNA]</scope>
    <source>
        <strain evidence="5 6">NCTC13490</strain>
    </source>
</reference>
<name>A0A239WJT0_9FLAO</name>
<feature type="domain" description="Type VI secretion system TssR-like VWA" evidence="4">
    <location>
        <begin position="289"/>
        <end position="582"/>
    </location>
</feature>
<dbReference type="InterPro" id="IPR049359">
    <property type="entry name" value="T6SS_TssR-like_dom_2"/>
</dbReference>
<feature type="domain" description="Type VI secretion system TssR-like C-terminal" evidence="3">
    <location>
        <begin position="640"/>
        <end position="780"/>
    </location>
</feature>
<proteinExistence type="predicted"/>